<reference evidence="1" key="1">
    <citation type="submission" date="2020-11" db="EMBL/GenBank/DDBJ databases">
        <authorList>
            <person name="Tran Van P."/>
        </authorList>
    </citation>
    <scope>NUCLEOTIDE SEQUENCE</scope>
</reference>
<protein>
    <submittedName>
        <fullName evidence="1">Uncharacterized protein</fullName>
    </submittedName>
</protein>
<sequence>MDTLRYFGRIHRIPDRSQFLRELLDLPEGDHRVKHISYQETENPTIGKFPWSVHLLTAFWFNNRSIVSVTCIPNGYSQAIATQA</sequence>
<feature type="non-terminal residue" evidence="1">
    <location>
        <position position="1"/>
    </location>
</feature>
<dbReference type="EMBL" id="OB676207">
    <property type="protein sequence ID" value="CAD7236040.1"/>
    <property type="molecule type" value="Genomic_DNA"/>
</dbReference>
<name>A0A7R8WVQ8_9CRUS</name>
<dbReference type="AlphaFoldDB" id="A0A7R8WVQ8"/>
<gene>
    <name evidence="1" type="ORF">CTOB1V02_LOCUS13855</name>
</gene>
<proteinExistence type="predicted"/>
<organism evidence="1">
    <name type="scientific">Cyprideis torosa</name>
    <dbReference type="NCBI Taxonomy" id="163714"/>
    <lineage>
        <taxon>Eukaryota</taxon>
        <taxon>Metazoa</taxon>
        <taxon>Ecdysozoa</taxon>
        <taxon>Arthropoda</taxon>
        <taxon>Crustacea</taxon>
        <taxon>Oligostraca</taxon>
        <taxon>Ostracoda</taxon>
        <taxon>Podocopa</taxon>
        <taxon>Podocopida</taxon>
        <taxon>Cytherocopina</taxon>
        <taxon>Cytheroidea</taxon>
        <taxon>Cytherideidae</taxon>
        <taxon>Cyprideis</taxon>
    </lineage>
</organism>
<evidence type="ECO:0000313" key="1">
    <source>
        <dbReference type="EMBL" id="CAD7236040.1"/>
    </source>
</evidence>
<accession>A0A7R8WVQ8</accession>